<organism evidence="1 2">
    <name type="scientific">Aaosphaeria arxii CBS 175.79</name>
    <dbReference type="NCBI Taxonomy" id="1450172"/>
    <lineage>
        <taxon>Eukaryota</taxon>
        <taxon>Fungi</taxon>
        <taxon>Dikarya</taxon>
        <taxon>Ascomycota</taxon>
        <taxon>Pezizomycotina</taxon>
        <taxon>Dothideomycetes</taxon>
        <taxon>Pleosporomycetidae</taxon>
        <taxon>Pleosporales</taxon>
        <taxon>Pleosporales incertae sedis</taxon>
        <taxon>Aaosphaeria</taxon>
    </lineage>
</organism>
<dbReference type="InterPro" id="IPR053178">
    <property type="entry name" value="Osmoadaptation_assoc"/>
</dbReference>
<dbReference type="InterPro" id="IPR021858">
    <property type="entry name" value="Fun_TF"/>
</dbReference>
<dbReference type="OrthoDB" id="3525185at2759"/>
<name>A0A6A5X7R5_9PLEO</name>
<dbReference type="AlphaFoldDB" id="A0A6A5X7R5"/>
<accession>A0A6A5X7R5</accession>
<dbReference type="Pfam" id="PF11951">
    <property type="entry name" value="Fungal_trans_2"/>
    <property type="match status" value="1"/>
</dbReference>
<evidence type="ECO:0000313" key="2">
    <source>
        <dbReference type="Proteomes" id="UP000799778"/>
    </source>
</evidence>
<proteinExistence type="predicted"/>
<reference evidence="1" key="1">
    <citation type="journal article" date="2020" name="Stud. Mycol.">
        <title>101 Dothideomycetes genomes: a test case for predicting lifestyles and emergence of pathogens.</title>
        <authorList>
            <person name="Haridas S."/>
            <person name="Albert R."/>
            <person name="Binder M."/>
            <person name="Bloem J."/>
            <person name="Labutti K."/>
            <person name="Salamov A."/>
            <person name="Andreopoulos B."/>
            <person name="Baker S."/>
            <person name="Barry K."/>
            <person name="Bills G."/>
            <person name="Bluhm B."/>
            <person name="Cannon C."/>
            <person name="Castanera R."/>
            <person name="Culley D."/>
            <person name="Daum C."/>
            <person name="Ezra D."/>
            <person name="Gonzalez J."/>
            <person name="Henrissat B."/>
            <person name="Kuo A."/>
            <person name="Liang C."/>
            <person name="Lipzen A."/>
            <person name="Lutzoni F."/>
            <person name="Magnuson J."/>
            <person name="Mondo S."/>
            <person name="Nolan M."/>
            <person name="Ohm R."/>
            <person name="Pangilinan J."/>
            <person name="Park H.-J."/>
            <person name="Ramirez L."/>
            <person name="Alfaro M."/>
            <person name="Sun H."/>
            <person name="Tritt A."/>
            <person name="Yoshinaga Y."/>
            <person name="Zwiers L.-H."/>
            <person name="Turgeon B."/>
            <person name="Goodwin S."/>
            <person name="Spatafora J."/>
            <person name="Crous P."/>
            <person name="Grigoriev I."/>
        </authorList>
    </citation>
    <scope>NUCLEOTIDE SEQUENCE</scope>
    <source>
        <strain evidence="1">CBS 175.79</strain>
    </source>
</reference>
<dbReference type="PANTHER" id="PTHR38111:SF11">
    <property type="entry name" value="TRANSCRIPTION FACTOR DOMAIN-CONTAINING PROTEIN-RELATED"/>
    <property type="match status" value="1"/>
</dbReference>
<sequence>MVVERSHDKSKHYHTLTDHQCDLKRPECGQCTDRGLVCGGYDRDRVFVVQNIKFGPSAGEDNAGAIERKSRDKKRTQQLDFLIPGYPCLENEGFQIGRRSQIVLPPSLARTAYTQNNMGLYLDMYLPSEEPSKGKVLGLGWPIFLNDLYLEDEALRIALIAVTSAAAGQAHGDKALMERGKRLYGWSLCELTKALANERRAKSHALLAVPRVMGLFEILFGADLDLRIQAESWHSHAAGDLALMKARGPEAFKYGIAHSLFAEGRMNPIISYLGLRKAIILNSPEWKTIPWEEIAKTPKDALLDILAAIPELLEEFDKIIKSSYEESSPRIHDLLDRCRRLEEELDGWYAHNLDNITEPKTEVPEHMNFPDLANAHLSVLSWTAYVLLYQVMNNLSPLVMSPTSLQFPPRQPFRRTGRFWARRITRAAAYFFRPSSGIWGAVMISFPTGNALLCLRLNTVEEDNAYNSLVFQSWADPKLPTNIKSFLLSMRKAMDERRGSKWAKRVN</sequence>
<dbReference type="GeneID" id="54281424"/>
<evidence type="ECO:0000313" key="1">
    <source>
        <dbReference type="EMBL" id="KAF2008939.1"/>
    </source>
</evidence>
<gene>
    <name evidence="1" type="ORF">BU24DRAFT_359176</name>
</gene>
<dbReference type="Proteomes" id="UP000799778">
    <property type="component" value="Unassembled WGS sequence"/>
</dbReference>
<protein>
    <recommendedName>
        <fullName evidence="3">Zn(2)-C6 fungal-type domain-containing protein</fullName>
    </recommendedName>
</protein>
<dbReference type="RefSeq" id="XP_033377278.1">
    <property type="nucleotide sequence ID" value="XM_033524027.1"/>
</dbReference>
<dbReference type="PANTHER" id="PTHR38111">
    <property type="entry name" value="ZN(2)-C6 FUNGAL-TYPE DOMAIN-CONTAINING PROTEIN-RELATED"/>
    <property type="match status" value="1"/>
</dbReference>
<dbReference type="EMBL" id="ML978080">
    <property type="protein sequence ID" value="KAF2008939.1"/>
    <property type="molecule type" value="Genomic_DNA"/>
</dbReference>
<keyword evidence="2" id="KW-1185">Reference proteome</keyword>
<evidence type="ECO:0008006" key="3">
    <source>
        <dbReference type="Google" id="ProtNLM"/>
    </source>
</evidence>